<gene>
    <name evidence="2" type="ORF">LARSCL_LOCUS5642</name>
</gene>
<accession>A0AAV1ZH71</accession>
<dbReference type="PANTHER" id="PTHR13400:SF4">
    <property type="entry name" value="COILED-COIL DOMAIN-CONTAINING PROTEIN 28A-LIKE PROTEIN"/>
    <property type="match status" value="1"/>
</dbReference>
<dbReference type="AlphaFoldDB" id="A0AAV1ZH71"/>
<protein>
    <recommendedName>
        <fullName evidence="4">Coiled-coil domain-containing protein 28B</fullName>
    </recommendedName>
</protein>
<dbReference type="Proteomes" id="UP001497382">
    <property type="component" value="Unassembled WGS sequence"/>
</dbReference>
<dbReference type="Pfam" id="PF13270">
    <property type="entry name" value="CCDC28"/>
    <property type="match status" value="1"/>
</dbReference>
<comment type="caution">
    <text evidence="2">The sequence shown here is derived from an EMBL/GenBank/DDBJ whole genome shotgun (WGS) entry which is preliminary data.</text>
</comment>
<dbReference type="InterPro" id="IPR025271">
    <property type="entry name" value="CCDC28"/>
</dbReference>
<feature type="region of interest" description="Disordered" evidence="1">
    <location>
        <begin position="25"/>
        <end position="108"/>
    </location>
</feature>
<feature type="compositionally biased region" description="Polar residues" evidence="1">
    <location>
        <begin position="93"/>
        <end position="108"/>
    </location>
</feature>
<sequence>MATEQEPNRALPDLILDIDSVEDDHVTFSNTDSPTLSSKSNPKNNQDAQSSTSQPTSKPLNNNNNNIKHQLGDEEKLVKSESKATPRRAQFAVSKQKTSDGQSTSRSCEQHTFLTDITEVRQMEQGLLKLLDDFHLGKLQAFVGKDCTFEKMEQVREQQERLARLHFELNTQQEIYGPQSDDGRRVGRENLGKLIENLQQLSRSIEQLQISSPSLQTDV</sequence>
<evidence type="ECO:0000313" key="3">
    <source>
        <dbReference type="Proteomes" id="UP001497382"/>
    </source>
</evidence>
<dbReference type="PANTHER" id="PTHR13400">
    <property type="entry name" value="CHEMOKINE C-C MOTIF RECEPTOR 1"/>
    <property type="match status" value="1"/>
</dbReference>
<evidence type="ECO:0000256" key="1">
    <source>
        <dbReference type="SAM" id="MobiDB-lite"/>
    </source>
</evidence>
<evidence type="ECO:0008006" key="4">
    <source>
        <dbReference type="Google" id="ProtNLM"/>
    </source>
</evidence>
<keyword evidence="3" id="KW-1185">Reference proteome</keyword>
<proteinExistence type="predicted"/>
<name>A0AAV1ZH71_9ARAC</name>
<reference evidence="2 3" key="1">
    <citation type="submission" date="2024-04" db="EMBL/GenBank/DDBJ databases">
        <authorList>
            <person name="Rising A."/>
            <person name="Reimegard J."/>
            <person name="Sonavane S."/>
            <person name="Akerstrom W."/>
            <person name="Nylinder S."/>
            <person name="Hedman E."/>
            <person name="Kallberg Y."/>
        </authorList>
    </citation>
    <scope>NUCLEOTIDE SEQUENCE [LARGE SCALE GENOMIC DNA]</scope>
</reference>
<organism evidence="2 3">
    <name type="scientific">Larinioides sclopetarius</name>
    <dbReference type="NCBI Taxonomy" id="280406"/>
    <lineage>
        <taxon>Eukaryota</taxon>
        <taxon>Metazoa</taxon>
        <taxon>Ecdysozoa</taxon>
        <taxon>Arthropoda</taxon>
        <taxon>Chelicerata</taxon>
        <taxon>Arachnida</taxon>
        <taxon>Araneae</taxon>
        <taxon>Araneomorphae</taxon>
        <taxon>Entelegynae</taxon>
        <taxon>Araneoidea</taxon>
        <taxon>Araneidae</taxon>
        <taxon>Larinioides</taxon>
    </lineage>
</organism>
<dbReference type="EMBL" id="CAXIEN010000052">
    <property type="protein sequence ID" value="CAL1271082.1"/>
    <property type="molecule type" value="Genomic_DNA"/>
</dbReference>
<evidence type="ECO:0000313" key="2">
    <source>
        <dbReference type="EMBL" id="CAL1271082.1"/>
    </source>
</evidence>
<feature type="compositionally biased region" description="Polar residues" evidence="1">
    <location>
        <begin position="27"/>
        <end position="60"/>
    </location>
</feature>
<feature type="compositionally biased region" description="Basic and acidic residues" evidence="1">
    <location>
        <begin position="70"/>
        <end position="84"/>
    </location>
</feature>